<organism evidence="2 3">
    <name type="scientific">Pontiella agarivorans</name>
    <dbReference type="NCBI Taxonomy" id="3038953"/>
    <lineage>
        <taxon>Bacteria</taxon>
        <taxon>Pseudomonadati</taxon>
        <taxon>Kiritimatiellota</taxon>
        <taxon>Kiritimatiellia</taxon>
        <taxon>Kiritimatiellales</taxon>
        <taxon>Pontiellaceae</taxon>
        <taxon>Pontiella</taxon>
    </lineage>
</organism>
<evidence type="ECO:0000313" key="2">
    <source>
        <dbReference type="EMBL" id="MDZ8118576.1"/>
    </source>
</evidence>
<feature type="region of interest" description="Disordered" evidence="1">
    <location>
        <begin position="1"/>
        <end position="21"/>
    </location>
</feature>
<evidence type="ECO:0000256" key="1">
    <source>
        <dbReference type="SAM" id="MobiDB-lite"/>
    </source>
</evidence>
<reference evidence="2 3" key="1">
    <citation type="journal article" date="2024" name="Appl. Environ. Microbiol.">
        <title>Pontiella agarivorans sp. nov., a novel marine anaerobic bacterium capable of degrading macroalgal polysaccharides and fixing nitrogen.</title>
        <authorList>
            <person name="Liu N."/>
            <person name="Kivenson V."/>
            <person name="Peng X."/>
            <person name="Cui Z."/>
            <person name="Lankiewicz T.S."/>
            <person name="Gosselin K.M."/>
            <person name="English C.J."/>
            <person name="Blair E.M."/>
            <person name="O'Malley M.A."/>
            <person name="Valentine D.L."/>
        </authorList>
    </citation>
    <scope>NUCLEOTIDE SEQUENCE [LARGE SCALE GENOMIC DNA]</scope>
    <source>
        <strain evidence="2 3">NLcol2</strain>
    </source>
</reference>
<protein>
    <submittedName>
        <fullName evidence="2">Uncharacterized protein</fullName>
    </submittedName>
</protein>
<keyword evidence="3" id="KW-1185">Reference proteome</keyword>
<gene>
    <name evidence="2" type="ORF">P9H32_08040</name>
</gene>
<proteinExistence type="predicted"/>
<sequence length="100" mass="11377">MRAESSYFSESDQAGFNEKMPNATPKKIIRLLGVGFDAEDGHIRITKGDNYDVLMGSDESHEYMQQLIRKIEDALAARNLSLDDFTPDQFLDFVKNICEL</sequence>
<dbReference type="Proteomes" id="UP001290861">
    <property type="component" value="Unassembled WGS sequence"/>
</dbReference>
<name>A0ABU5MWY4_9BACT</name>
<feature type="compositionally biased region" description="Polar residues" evidence="1">
    <location>
        <begin position="1"/>
        <end position="14"/>
    </location>
</feature>
<accession>A0ABU5MWY4</accession>
<dbReference type="EMBL" id="JARVCO010000010">
    <property type="protein sequence ID" value="MDZ8118576.1"/>
    <property type="molecule type" value="Genomic_DNA"/>
</dbReference>
<evidence type="ECO:0000313" key="3">
    <source>
        <dbReference type="Proteomes" id="UP001290861"/>
    </source>
</evidence>
<dbReference type="RefSeq" id="WP_322608374.1">
    <property type="nucleotide sequence ID" value="NZ_JARVCO010000010.1"/>
</dbReference>
<comment type="caution">
    <text evidence="2">The sequence shown here is derived from an EMBL/GenBank/DDBJ whole genome shotgun (WGS) entry which is preliminary data.</text>
</comment>